<dbReference type="eggNOG" id="ENOG502S1UR">
    <property type="taxonomic scope" value="Eukaryota"/>
</dbReference>
<name>S7S5K3_GLOTA</name>
<evidence type="ECO:0000313" key="4">
    <source>
        <dbReference type="EMBL" id="EPQ61274.1"/>
    </source>
</evidence>
<reference evidence="4 5" key="1">
    <citation type="journal article" date="2012" name="Science">
        <title>The Paleozoic origin of enzymatic lignin decomposition reconstructed from 31 fungal genomes.</title>
        <authorList>
            <person name="Floudas D."/>
            <person name="Binder M."/>
            <person name="Riley R."/>
            <person name="Barry K."/>
            <person name="Blanchette R.A."/>
            <person name="Henrissat B."/>
            <person name="Martinez A.T."/>
            <person name="Otillar R."/>
            <person name="Spatafora J.W."/>
            <person name="Yadav J.S."/>
            <person name="Aerts A."/>
            <person name="Benoit I."/>
            <person name="Boyd A."/>
            <person name="Carlson A."/>
            <person name="Copeland A."/>
            <person name="Coutinho P.M."/>
            <person name="de Vries R.P."/>
            <person name="Ferreira P."/>
            <person name="Findley K."/>
            <person name="Foster B."/>
            <person name="Gaskell J."/>
            <person name="Glotzer D."/>
            <person name="Gorecki P."/>
            <person name="Heitman J."/>
            <person name="Hesse C."/>
            <person name="Hori C."/>
            <person name="Igarashi K."/>
            <person name="Jurgens J.A."/>
            <person name="Kallen N."/>
            <person name="Kersten P."/>
            <person name="Kohler A."/>
            <person name="Kuees U."/>
            <person name="Kumar T.K.A."/>
            <person name="Kuo A."/>
            <person name="LaButti K."/>
            <person name="Larrondo L.F."/>
            <person name="Lindquist E."/>
            <person name="Ling A."/>
            <person name="Lombard V."/>
            <person name="Lucas S."/>
            <person name="Lundell T."/>
            <person name="Martin R."/>
            <person name="McLaughlin D.J."/>
            <person name="Morgenstern I."/>
            <person name="Morin E."/>
            <person name="Murat C."/>
            <person name="Nagy L.G."/>
            <person name="Nolan M."/>
            <person name="Ohm R.A."/>
            <person name="Patyshakuliyeva A."/>
            <person name="Rokas A."/>
            <person name="Ruiz-Duenas F.J."/>
            <person name="Sabat G."/>
            <person name="Salamov A."/>
            <person name="Samejima M."/>
            <person name="Schmutz J."/>
            <person name="Slot J.C."/>
            <person name="St John F."/>
            <person name="Stenlid J."/>
            <person name="Sun H."/>
            <person name="Sun S."/>
            <person name="Syed K."/>
            <person name="Tsang A."/>
            <person name="Wiebenga A."/>
            <person name="Young D."/>
            <person name="Pisabarro A."/>
            <person name="Eastwood D.C."/>
            <person name="Martin F."/>
            <person name="Cullen D."/>
            <person name="Grigoriev I.V."/>
            <person name="Hibbett D.S."/>
        </authorList>
    </citation>
    <scope>NUCLEOTIDE SEQUENCE [LARGE SCALE GENOMIC DNA]</scope>
    <source>
        <strain evidence="4 5">ATCC 11539</strain>
    </source>
</reference>
<evidence type="ECO:0000256" key="2">
    <source>
        <dbReference type="ARBA" id="ARBA00023002"/>
    </source>
</evidence>
<gene>
    <name evidence="4" type="ORF">GLOTRDRAFT_30191</name>
</gene>
<dbReference type="GO" id="GO:0016491">
    <property type="term" value="F:oxidoreductase activity"/>
    <property type="evidence" value="ECO:0007669"/>
    <property type="project" value="UniProtKB-KW"/>
</dbReference>
<keyword evidence="2" id="KW-0560">Oxidoreductase</keyword>
<dbReference type="Proteomes" id="UP000030669">
    <property type="component" value="Unassembled WGS sequence"/>
</dbReference>
<dbReference type="EMBL" id="KB469296">
    <property type="protein sequence ID" value="EPQ61274.1"/>
    <property type="molecule type" value="Genomic_DNA"/>
</dbReference>
<dbReference type="OrthoDB" id="3687641at2759"/>
<dbReference type="InterPro" id="IPR021765">
    <property type="entry name" value="UstYa-like"/>
</dbReference>
<sequence>MTLAYEGNDYPEHFSIPALAEAFLTVEDSVHYQIDTPESFDEWGSMFPLGGGFVHLGPKHRAFSISMFHQLHCLNNLRKGIVSEDLADAQLAHLQHCINYLRQSILCSPDLRLEPQSVFLREAYHIDGIDGLGLTHRCVDWETIYRATENNFLEWKTQSESEEDLW</sequence>
<proteinExistence type="inferred from homology"/>
<dbReference type="AlphaFoldDB" id="S7S5K3"/>
<evidence type="ECO:0000256" key="1">
    <source>
        <dbReference type="ARBA" id="ARBA00004685"/>
    </source>
</evidence>
<evidence type="ECO:0000256" key="3">
    <source>
        <dbReference type="ARBA" id="ARBA00035112"/>
    </source>
</evidence>
<organism evidence="4 5">
    <name type="scientific">Gloeophyllum trabeum (strain ATCC 11539 / FP-39264 / Madison 617)</name>
    <name type="common">Brown rot fungus</name>
    <dbReference type="NCBI Taxonomy" id="670483"/>
    <lineage>
        <taxon>Eukaryota</taxon>
        <taxon>Fungi</taxon>
        <taxon>Dikarya</taxon>
        <taxon>Basidiomycota</taxon>
        <taxon>Agaricomycotina</taxon>
        <taxon>Agaricomycetes</taxon>
        <taxon>Gloeophyllales</taxon>
        <taxon>Gloeophyllaceae</taxon>
        <taxon>Gloeophyllum</taxon>
    </lineage>
</organism>
<evidence type="ECO:0000313" key="5">
    <source>
        <dbReference type="Proteomes" id="UP000030669"/>
    </source>
</evidence>
<dbReference type="GeneID" id="19305316"/>
<comment type="pathway">
    <text evidence="1">Mycotoxin biosynthesis.</text>
</comment>
<accession>S7S5K3</accession>
<comment type="similarity">
    <text evidence="3">Belongs to the ustYa family.</text>
</comment>
<dbReference type="PANTHER" id="PTHR33365">
    <property type="entry name" value="YALI0B05434P"/>
    <property type="match status" value="1"/>
</dbReference>
<dbReference type="RefSeq" id="XP_007860178.1">
    <property type="nucleotide sequence ID" value="XM_007861987.1"/>
</dbReference>
<keyword evidence="5" id="KW-1185">Reference proteome</keyword>
<dbReference type="KEGG" id="gtr:GLOTRDRAFT_30191"/>
<dbReference type="GO" id="GO:0043386">
    <property type="term" value="P:mycotoxin biosynthetic process"/>
    <property type="evidence" value="ECO:0007669"/>
    <property type="project" value="InterPro"/>
</dbReference>
<dbReference type="PANTHER" id="PTHR33365:SF11">
    <property type="entry name" value="TAT PATHWAY SIGNAL SEQUENCE"/>
    <property type="match status" value="1"/>
</dbReference>
<dbReference type="OMA" id="LGISEWD"/>
<dbReference type="Pfam" id="PF11807">
    <property type="entry name" value="UstYa"/>
    <property type="match status" value="1"/>
</dbReference>
<protein>
    <submittedName>
        <fullName evidence="4">Uncharacterized protein</fullName>
    </submittedName>
</protein>
<dbReference type="HOGENOM" id="CLU_042941_8_3_1"/>